<evidence type="ECO:0000313" key="3">
    <source>
        <dbReference type="Proteomes" id="UP001140949"/>
    </source>
</evidence>
<name>A0AAX6DW44_IRIPA</name>
<dbReference type="Pfam" id="PF05605">
    <property type="entry name" value="zf-Di19"/>
    <property type="match status" value="1"/>
</dbReference>
<dbReference type="PANTHER" id="PTHR31875">
    <property type="entry name" value="PROTEIN DEHYDRATION-INDUCED 19"/>
    <property type="match status" value="1"/>
</dbReference>
<keyword evidence="3" id="KW-1185">Reference proteome</keyword>
<reference evidence="2" key="2">
    <citation type="submission" date="2023-04" db="EMBL/GenBank/DDBJ databases">
        <authorList>
            <person name="Bruccoleri R.E."/>
            <person name="Oakeley E.J."/>
            <person name="Faust A.-M."/>
            <person name="Dessus-Babus S."/>
            <person name="Altorfer M."/>
            <person name="Burckhardt D."/>
            <person name="Oertli M."/>
            <person name="Naumann U."/>
            <person name="Petersen F."/>
            <person name="Wong J."/>
        </authorList>
    </citation>
    <scope>NUCLEOTIDE SEQUENCE</scope>
    <source>
        <strain evidence="2">GSM-AAB239-AS_SAM_17_03QT</strain>
        <tissue evidence="2">Leaf</tissue>
    </source>
</reference>
<dbReference type="InterPro" id="IPR033347">
    <property type="entry name" value="Di19"/>
</dbReference>
<evidence type="ECO:0000259" key="1">
    <source>
        <dbReference type="Pfam" id="PF05605"/>
    </source>
</evidence>
<dbReference type="InterPro" id="IPR008598">
    <property type="entry name" value="Di19_Zn-bd"/>
</dbReference>
<dbReference type="AlphaFoldDB" id="A0AAX6DW44"/>
<dbReference type="PANTHER" id="PTHR31875:SF6">
    <property type="entry name" value="PROTEIN DEHYDRATION-INDUCED 19"/>
    <property type="match status" value="1"/>
</dbReference>
<evidence type="ECO:0000313" key="2">
    <source>
        <dbReference type="EMBL" id="KAJ6795915.1"/>
    </source>
</evidence>
<dbReference type="Proteomes" id="UP001140949">
    <property type="component" value="Unassembled WGS sequence"/>
</dbReference>
<organism evidence="2 3">
    <name type="scientific">Iris pallida</name>
    <name type="common">Sweet iris</name>
    <dbReference type="NCBI Taxonomy" id="29817"/>
    <lineage>
        <taxon>Eukaryota</taxon>
        <taxon>Viridiplantae</taxon>
        <taxon>Streptophyta</taxon>
        <taxon>Embryophyta</taxon>
        <taxon>Tracheophyta</taxon>
        <taxon>Spermatophyta</taxon>
        <taxon>Magnoliopsida</taxon>
        <taxon>Liliopsida</taxon>
        <taxon>Asparagales</taxon>
        <taxon>Iridaceae</taxon>
        <taxon>Iridoideae</taxon>
        <taxon>Irideae</taxon>
        <taxon>Iris</taxon>
    </lineage>
</organism>
<proteinExistence type="predicted"/>
<protein>
    <submittedName>
        <fullName evidence="2">Protein DEHYDRATION-INDUCED 19-like</fullName>
    </submittedName>
</protein>
<dbReference type="EMBL" id="JANAVB010041619">
    <property type="protein sequence ID" value="KAJ6795915.1"/>
    <property type="molecule type" value="Genomic_DNA"/>
</dbReference>
<feature type="domain" description="Di19 zinc-binding" evidence="1">
    <location>
        <begin position="41"/>
        <end position="65"/>
    </location>
</feature>
<accession>A0AAX6DW44</accession>
<sequence length="71" mass="8544">MDSDLWISRLAAAKRHYALQHHQLDRLGMEDLEVEEVVRPDFPCPYCYEDHDVTSLLSHLEDEHTRFRIHR</sequence>
<gene>
    <name evidence="2" type="ORF">M6B38_223830</name>
</gene>
<comment type="caution">
    <text evidence="2">The sequence shown here is derived from an EMBL/GenBank/DDBJ whole genome shotgun (WGS) entry which is preliminary data.</text>
</comment>
<reference evidence="2" key="1">
    <citation type="journal article" date="2023" name="GigaByte">
        <title>Genome assembly of the bearded iris, Iris pallida Lam.</title>
        <authorList>
            <person name="Bruccoleri R.E."/>
            <person name="Oakeley E.J."/>
            <person name="Faust A.M.E."/>
            <person name="Altorfer M."/>
            <person name="Dessus-Babus S."/>
            <person name="Burckhardt D."/>
            <person name="Oertli M."/>
            <person name="Naumann U."/>
            <person name="Petersen F."/>
            <person name="Wong J."/>
        </authorList>
    </citation>
    <scope>NUCLEOTIDE SEQUENCE</scope>
    <source>
        <strain evidence="2">GSM-AAB239-AS_SAM_17_03QT</strain>
    </source>
</reference>